<gene>
    <name evidence="1" type="ORF">NTJ_02774</name>
</gene>
<keyword evidence="2" id="KW-1185">Reference proteome</keyword>
<dbReference type="Proteomes" id="UP001307889">
    <property type="component" value="Chromosome 2"/>
</dbReference>
<dbReference type="EMBL" id="AP028910">
    <property type="protein sequence ID" value="BES89967.1"/>
    <property type="molecule type" value="Genomic_DNA"/>
</dbReference>
<organism evidence="1 2">
    <name type="scientific">Nesidiocoris tenuis</name>
    <dbReference type="NCBI Taxonomy" id="355587"/>
    <lineage>
        <taxon>Eukaryota</taxon>
        <taxon>Metazoa</taxon>
        <taxon>Ecdysozoa</taxon>
        <taxon>Arthropoda</taxon>
        <taxon>Hexapoda</taxon>
        <taxon>Insecta</taxon>
        <taxon>Pterygota</taxon>
        <taxon>Neoptera</taxon>
        <taxon>Paraneoptera</taxon>
        <taxon>Hemiptera</taxon>
        <taxon>Heteroptera</taxon>
        <taxon>Panheteroptera</taxon>
        <taxon>Cimicomorpha</taxon>
        <taxon>Miridae</taxon>
        <taxon>Dicyphina</taxon>
        <taxon>Nesidiocoris</taxon>
    </lineage>
</organism>
<protein>
    <submittedName>
        <fullName evidence="1">Uncharacterized protein</fullName>
    </submittedName>
</protein>
<evidence type="ECO:0000313" key="1">
    <source>
        <dbReference type="EMBL" id="BES89967.1"/>
    </source>
</evidence>
<evidence type="ECO:0000313" key="2">
    <source>
        <dbReference type="Proteomes" id="UP001307889"/>
    </source>
</evidence>
<accession>A0ABN7ACE1</accession>
<sequence>MGPPHSPQVDWEWSRTVKWHRGEFTWKFKHTFTARREKTNIFRRTLSGRQAMYLTTTGTPRNYRLVSVAEHGLTDGLRCSPS</sequence>
<name>A0ABN7ACE1_9HEMI</name>
<proteinExistence type="predicted"/>
<reference evidence="1 2" key="1">
    <citation type="submission" date="2023-09" db="EMBL/GenBank/DDBJ databases">
        <title>Nesidiocoris tenuis whole genome shotgun sequence.</title>
        <authorList>
            <person name="Shibata T."/>
            <person name="Shimoda M."/>
            <person name="Kobayashi T."/>
            <person name="Uehara T."/>
        </authorList>
    </citation>
    <scope>NUCLEOTIDE SEQUENCE [LARGE SCALE GENOMIC DNA]</scope>
    <source>
        <strain evidence="1 2">Japan</strain>
    </source>
</reference>